<feature type="region of interest" description="Disordered" evidence="1">
    <location>
        <begin position="1"/>
        <end position="23"/>
    </location>
</feature>
<evidence type="ECO:0000256" key="1">
    <source>
        <dbReference type="SAM" id="MobiDB-lite"/>
    </source>
</evidence>
<evidence type="ECO:0000313" key="3">
    <source>
        <dbReference type="Proteomes" id="UP000031549"/>
    </source>
</evidence>
<name>A0A846HIK3_9CYAN</name>
<evidence type="ECO:0000313" key="2">
    <source>
        <dbReference type="EMBL" id="NEU77162.1"/>
    </source>
</evidence>
<protein>
    <submittedName>
        <fullName evidence="2">Uncharacterized protein</fullName>
    </submittedName>
</protein>
<accession>A0A846HIK3</accession>
<dbReference type="Proteomes" id="UP000031549">
    <property type="component" value="Unassembled WGS sequence"/>
</dbReference>
<dbReference type="RefSeq" id="WP_039738460.1">
    <property type="nucleotide sequence ID" value="NZ_JTCM02000158.1"/>
</dbReference>
<dbReference type="AlphaFoldDB" id="A0A846HIK3"/>
<keyword evidence="3" id="KW-1185">Reference proteome</keyword>
<reference evidence="2 3" key="1">
    <citation type="journal article" date="2015" name="Genome Announc.">
        <title>Draft Genome Sequence of Cyanobacterium Hassallia byssoidea Strain VB512170, Isolated from Monuments in India.</title>
        <authorList>
            <person name="Singh D."/>
            <person name="Chandrababunaidu M.M."/>
            <person name="Panda A."/>
            <person name="Sen D."/>
            <person name="Bhattacharyya S."/>
            <person name="Adhikary S.P."/>
            <person name="Tripathy S."/>
        </authorList>
    </citation>
    <scope>NUCLEOTIDE SEQUENCE [LARGE SCALE GENOMIC DNA]</scope>
    <source>
        <strain evidence="2 3">VB512170</strain>
    </source>
</reference>
<gene>
    <name evidence="2" type="ORF">PI95_032860</name>
</gene>
<organism evidence="2 3">
    <name type="scientific">Hassallia byssoidea VB512170</name>
    <dbReference type="NCBI Taxonomy" id="1304833"/>
    <lineage>
        <taxon>Bacteria</taxon>
        <taxon>Bacillati</taxon>
        <taxon>Cyanobacteriota</taxon>
        <taxon>Cyanophyceae</taxon>
        <taxon>Nostocales</taxon>
        <taxon>Tolypothrichaceae</taxon>
        <taxon>Hassallia</taxon>
    </lineage>
</organism>
<comment type="caution">
    <text evidence="2">The sequence shown here is derived from an EMBL/GenBank/DDBJ whole genome shotgun (WGS) entry which is preliminary data.</text>
</comment>
<proteinExistence type="predicted"/>
<dbReference type="EMBL" id="JTCM02000158">
    <property type="protein sequence ID" value="NEU77162.1"/>
    <property type="molecule type" value="Genomic_DNA"/>
</dbReference>
<sequence>MLEQTSTQLNDNNSEDELELEESPHQTILACEMDDAGLLELATAAATYLLEDLTTNEKAIA</sequence>